<dbReference type="InterPro" id="IPR029063">
    <property type="entry name" value="SAM-dependent_MTases_sf"/>
</dbReference>
<name>A0A858ZZ92_9BURK</name>
<evidence type="ECO:0000256" key="4">
    <source>
        <dbReference type="ARBA" id="ARBA00022691"/>
    </source>
</evidence>
<dbReference type="EC" id="2.1.1.37" evidence="1"/>
<dbReference type="GO" id="GO:0003677">
    <property type="term" value="F:DNA binding"/>
    <property type="evidence" value="ECO:0007669"/>
    <property type="project" value="TreeGrafter"/>
</dbReference>
<evidence type="ECO:0000256" key="6">
    <source>
        <dbReference type="ARBA" id="ARBA00047422"/>
    </source>
</evidence>
<dbReference type="InterPro" id="IPR050390">
    <property type="entry name" value="C5-Methyltransferase"/>
</dbReference>
<keyword evidence="4 7" id="KW-0949">S-adenosyl-L-methionine</keyword>
<dbReference type="PANTHER" id="PTHR10629:SF52">
    <property type="entry name" value="DNA (CYTOSINE-5)-METHYLTRANSFERASE 1"/>
    <property type="match status" value="1"/>
</dbReference>
<dbReference type="NCBIfam" id="TIGR00675">
    <property type="entry name" value="dcm"/>
    <property type="match status" value="1"/>
</dbReference>
<evidence type="ECO:0000256" key="3">
    <source>
        <dbReference type="ARBA" id="ARBA00022679"/>
    </source>
</evidence>
<dbReference type="GO" id="GO:0009307">
    <property type="term" value="P:DNA restriction-modification system"/>
    <property type="evidence" value="ECO:0007669"/>
    <property type="project" value="UniProtKB-KW"/>
</dbReference>
<dbReference type="EMBL" id="CP051298">
    <property type="protein sequence ID" value="QKD46340.1"/>
    <property type="molecule type" value="Genomic_DNA"/>
</dbReference>
<evidence type="ECO:0000256" key="5">
    <source>
        <dbReference type="ARBA" id="ARBA00022747"/>
    </source>
</evidence>
<dbReference type="InterPro" id="IPR001525">
    <property type="entry name" value="C5_MeTfrase"/>
</dbReference>
<reference evidence="9 10" key="1">
    <citation type="submission" date="2020-05" db="EMBL/GenBank/DDBJ databases">
        <title>Complete genome sequence of Alicycliphilus denitrificans DP3.</title>
        <authorList>
            <person name="Chen X."/>
        </authorList>
    </citation>
    <scope>NUCLEOTIDE SEQUENCE [LARGE SCALE GENOMIC DNA]</scope>
    <source>
        <strain evidence="9 10">DP3</strain>
    </source>
</reference>
<gene>
    <name evidence="9" type="ORF">HF896_15395</name>
</gene>
<organism evidence="9 10">
    <name type="scientific">Alicycliphilus denitrificans</name>
    <dbReference type="NCBI Taxonomy" id="179636"/>
    <lineage>
        <taxon>Bacteria</taxon>
        <taxon>Pseudomonadati</taxon>
        <taxon>Pseudomonadota</taxon>
        <taxon>Betaproteobacteria</taxon>
        <taxon>Burkholderiales</taxon>
        <taxon>Comamonadaceae</taxon>
        <taxon>Alicycliphilus</taxon>
    </lineage>
</organism>
<dbReference type="PRINTS" id="PR00105">
    <property type="entry name" value="C5METTRFRASE"/>
</dbReference>
<proteinExistence type="inferred from homology"/>
<feature type="active site" evidence="7">
    <location>
        <position position="76"/>
    </location>
</feature>
<dbReference type="GO" id="GO:0044027">
    <property type="term" value="P:negative regulation of gene expression via chromosomal CpG island methylation"/>
    <property type="evidence" value="ECO:0007669"/>
    <property type="project" value="TreeGrafter"/>
</dbReference>
<evidence type="ECO:0000313" key="9">
    <source>
        <dbReference type="EMBL" id="QKD46340.1"/>
    </source>
</evidence>
<dbReference type="REBASE" id="385546">
    <property type="entry name" value="M.Ade3ORF15395P"/>
</dbReference>
<dbReference type="PANTHER" id="PTHR10629">
    <property type="entry name" value="CYTOSINE-SPECIFIC METHYLTRANSFERASE"/>
    <property type="match status" value="1"/>
</dbReference>
<evidence type="ECO:0000256" key="2">
    <source>
        <dbReference type="ARBA" id="ARBA00022603"/>
    </source>
</evidence>
<comment type="catalytic activity">
    <reaction evidence="6">
        <text>a 2'-deoxycytidine in DNA + S-adenosyl-L-methionine = a 5-methyl-2'-deoxycytidine in DNA + S-adenosyl-L-homocysteine + H(+)</text>
        <dbReference type="Rhea" id="RHEA:13681"/>
        <dbReference type="Rhea" id="RHEA-COMP:11369"/>
        <dbReference type="Rhea" id="RHEA-COMP:11370"/>
        <dbReference type="ChEBI" id="CHEBI:15378"/>
        <dbReference type="ChEBI" id="CHEBI:57856"/>
        <dbReference type="ChEBI" id="CHEBI:59789"/>
        <dbReference type="ChEBI" id="CHEBI:85452"/>
        <dbReference type="ChEBI" id="CHEBI:85454"/>
        <dbReference type="EC" id="2.1.1.37"/>
    </reaction>
</comment>
<evidence type="ECO:0000313" key="10">
    <source>
        <dbReference type="Proteomes" id="UP000500755"/>
    </source>
</evidence>
<dbReference type="PROSITE" id="PS51679">
    <property type="entry name" value="SAM_MT_C5"/>
    <property type="match status" value="1"/>
</dbReference>
<dbReference type="SUPFAM" id="SSF53335">
    <property type="entry name" value="S-adenosyl-L-methionine-dependent methyltransferases"/>
    <property type="match status" value="1"/>
</dbReference>
<keyword evidence="5" id="KW-0680">Restriction system</keyword>
<keyword evidence="2 7" id="KW-0489">Methyltransferase</keyword>
<evidence type="ECO:0000256" key="8">
    <source>
        <dbReference type="RuleBase" id="RU000416"/>
    </source>
</evidence>
<dbReference type="GO" id="GO:0032259">
    <property type="term" value="P:methylation"/>
    <property type="evidence" value="ECO:0007669"/>
    <property type="project" value="UniProtKB-KW"/>
</dbReference>
<comment type="similarity">
    <text evidence="7 8">Belongs to the class I-like SAM-binding methyltransferase superfamily. C5-methyltransferase family.</text>
</comment>
<evidence type="ECO:0000256" key="1">
    <source>
        <dbReference type="ARBA" id="ARBA00011975"/>
    </source>
</evidence>
<protein>
    <recommendedName>
        <fullName evidence="1">DNA (cytosine-5-)-methyltransferase</fullName>
        <ecNumber evidence="1">2.1.1.37</ecNumber>
    </recommendedName>
</protein>
<dbReference type="AlphaFoldDB" id="A0A858ZZ92"/>
<dbReference type="Proteomes" id="UP000500755">
    <property type="component" value="Chromosome"/>
</dbReference>
<dbReference type="Gene3D" id="3.40.50.150">
    <property type="entry name" value="Vaccinia Virus protein VP39"/>
    <property type="match status" value="1"/>
</dbReference>
<keyword evidence="3 7" id="KW-0808">Transferase</keyword>
<dbReference type="Gene3D" id="3.90.120.10">
    <property type="entry name" value="DNA Methylase, subunit A, domain 2"/>
    <property type="match status" value="1"/>
</dbReference>
<accession>A0A858ZZ92</accession>
<evidence type="ECO:0000256" key="7">
    <source>
        <dbReference type="PROSITE-ProRule" id="PRU01016"/>
    </source>
</evidence>
<sequence>MKTFVDLFCGGGLGARGAVTAGLQPLVAVDLWDIACKTYKANFPSATVLNQRIEEIDPLAHARPGTVDLLLASPECTNHSVAKGAAPRDEKSRETAMYTVQWIAALQPRWFVIENVKEMKTWGRYQELIDMLKALGYQMREEVINAAGFGAPQARVRLFLIGGLNMPPPPIRPAPDTPRKTVRDILDPEGTWPETPLFVEGRAENTAARARHAIKTLGANAEFLLVYYGSGGEKSWQPLDQPLRTVTTIDRFALVRKSSNRYVMRMLQPTELARAMSLPDSHQFPVGSRREKVKLCGNGVCASVVENVVRCLQEATERHSAGATGLHALPEAGARKSQTV</sequence>
<dbReference type="GO" id="GO:0003886">
    <property type="term" value="F:DNA (cytosine-5-)-methyltransferase activity"/>
    <property type="evidence" value="ECO:0007669"/>
    <property type="project" value="UniProtKB-EC"/>
</dbReference>
<dbReference type="Pfam" id="PF00145">
    <property type="entry name" value="DNA_methylase"/>
    <property type="match status" value="1"/>
</dbReference>